<feature type="region of interest" description="Disordered" evidence="1">
    <location>
        <begin position="1"/>
        <end position="38"/>
    </location>
</feature>
<dbReference type="EMBL" id="MU004183">
    <property type="protein sequence ID" value="KAF2500189.1"/>
    <property type="molecule type" value="Genomic_DNA"/>
</dbReference>
<organism evidence="2 3">
    <name type="scientific">Lophium mytilinum</name>
    <dbReference type="NCBI Taxonomy" id="390894"/>
    <lineage>
        <taxon>Eukaryota</taxon>
        <taxon>Fungi</taxon>
        <taxon>Dikarya</taxon>
        <taxon>Ascomycota</taxon>
        <taxon>Pezizomycotina</taxon>
        <taxon>Dothideomycetes</taxon>
        <taxon>Pleosporomycetidae</taxon>
        <taxon>Mytilinidiales</taxon>
        <taxon>Mytilinidiaceae</taxon>
        <taxon>Lophium</taxon>
    </lineage>
</organism>
<evidence type="ECO:0000313" key="3">
    <source>
        <dbReference type="Proteomes" id="UP000799750"/>
    </source>
</evidence>
<name>A0A6A6R6I2_9PEZI</name>
<sequence length="79" mass="8405">MAPTAGRPKAAAPKAKAAGGVKKGPTGRKSKKASGAMAAMQKYFKEHRDEFPGMAFKEQQKELGKMWKASDENPKNAAA</sequence>
<protein>
    <recommendedName>
        <fullName evidence="4">HMG box domain-containing protein</fullName>
    </recommendedName>
</protein>
<reference evidence="2" key="1">
    <citation type="journal article" date="2020" name="Stud. Mycol.">
        <title>101 Dothideomycetes genomes: a test case for predicting lifestyles and emergence of pathogens.</title>
        <authorList>
            <person name="Haridas S."/>
            <person name="Albert R."/>
            <person name="Binder M."/>
            <person name="Bloem J."/>
            <person name="Labutti K."/>
            <person name="Salamov A."/>
            <person name="Andreopoulos B."/>
            <person name="Baker S."/>
            <person name="Barry K."/>
            <person name="Bills G."/>
            <person name="Bluhm B."/>
            <person name="Cannon C."/>
            <person name="Castanera R."/>
            <person name="Culley D."/>
            <person name="Daum C."/>
            <person name="Ezra D."/>
            <person name="Gonzalez J."/>
            <person name="Henrissat B."/>
            <person name="Kuo A."/>
            <person name="Liang C."/>
            <person name="Lipzen A."/>
            <person name="Lutzoni F."/>
            <person name="Magnuson J."/>
            <person name="Mondo S."/>
            <person name="Nolan M."/>
            <person name="Ohm R."/>
            <person name="Pangilinan J."/>
            <person name="Park H.-J."/>
            <person name="Ramirez L."/>
            <person name="Alfaro M."/>
            <person name="Sun H."/>
            <person name="Tritt A."/>
            <person name="Yoshinaga Y."/>
            <person name="Zwiers L.-H."/>
            <person name="Turgeon B."/>
            <person name="Goodwin S."/>
            <person name="Spatafora J."/>
            <person name="Crous P."/>
            <person name="Grigoriev I."/>
        </authorList>
    </citation>
    <scope>NUCLEOTIDE SEQUENCE</scope>
    <source>
        <strain evidence="2">CBS 269.34</strain>
    </source>
</reference>
<dbReference type="OrthoDB" id="3940486at2759"/>
<proteinExistence type="predicted"/>
<dbReference type="SUPFAM" id="SSF47095">
    <property type="entry name" value="HMG-box"/>
    <property type="match status" value="1"/>
</dbReference>
<feature type="compositionally biased region" description="Low complexity" evidence="1">
    <location>
        <begin position="1"/>
        <end position="24"/>
    </location>
</feature>
<keyword evidence="3" id="KW-1185">Reference proteome</keyword>
<dbReference type="CDD" id="cd00084">
    <property type="entry name" value="HMG-box_SF"/>
    <property type="match status" value="1"/>
</dbReference>
<accession>A0A6A6R6I2</accession>
<dbReference type="Gene3D" id="1.10.30.10">
    <property type="entry name" value="High mobility group box domain"/>
    <property type="match status" value="1"/>
</dbReference>
<gene>
    <name evidence="2" type="ORF">BU16DRAFT_556670</name>
</gene>
<dbReference type="Proteomes" id="UP000799750">
    <property type="component" value="Unassembled WGS sequence"/>
</dbReference>
<dbReference type="InterPro" id="IPR036910">
    <property type="entry name" value="HMG_box_dom_sf"/>
</dbReference>
<evidence type="ECO:0008006" key="4">
    <source>
        <dbReference type="Google" id="ProtNLM"/>
    </source>
</evidence>
<evidence type="ECO:0000313" key="2">
    <source>
        <dbReference type="EMBL" id="KAF2500189.1"/>
    </source>
</evidence>
<feature type="region of interest" description="Disordered" evidence="1">
    <location>
        <begin position="59"/>
        <end position="79"/>
    </location>
</feature>
<evidence type="ECO:0000256" key="1">
    <source>
        <dbReference type="SAM" id="MobiDB-lite"/>
    </source>
</evidence>
<dbReference type="AlphaFoldDB" id="A0A6A6R6I2"/>